<keyword evidence="2" id="KW-0472">Membrane</keyword>
<accession>A0A1G8R7U3</accession>
<gene>
    <name evidence="3" type="ORF">SAMN05444695_11723</name>
</gene>
<evidence type="ECO:0000313" key="3">
    <source>
        <dbReference type="EMBL" id="SDJ12615.1"/>
    </source>
</evidence>
<keyword evidence="4" id="KW-1185">Reference proteome</keyword>
<feature type="compositionally biased region" description="Low complexity" evidence="1">
    <location>
        <begin position="319"/>
        <end position="341"/>
    </location>
</feature>
<protein>
    <submittedName>
        <fullName evidence="3">Type VII secretion-associated protein, Rv3446c family, C-terminal domain-containing protein</fullName>
    </submittedName>
</protein>
<dbReference type="NCBIfam" id="TIGR03931">
    <property type="entry name" value="T7SS_Rv3446c"/>
    <property type="match status" value="1"/>
</dbReference>
<keyword evidence="2" id="KW-0812">Transmembrane</keyword>
<sequence length="497" mass="51125">MVAIHLTEGGAWSAHGERRWSGSAAVQETAGGGLRVANESTQGADGTVPLDFVDDELVLAGSRPVPTVDALTAVVDHAVRQVAVPGHHEGVSVSHPSHWGAVRVGRLQEAARPVCGRATTVPVAVAAANAVSGSAPAGRMRSAWIVVELSPTTTVVSYVAAVERSYRVLDVELDPNTGGSDLLGDGSVATAIASTVEAVGRGRRVDGVLVVGNLGDGDVASLDALGAAIGPSSIRLVPAHDIVRGLAGSDVPAGGADTVAPQITRTDWIRRSVDSDAPRPRRTLLSVAVGTAVAIALVAGGVLAWVGHDRGSTSDVLVAEPTPTETGTPPGSGAPSDTGVPPEPTVVPDVPVPSELVVGDVRLDVPAGWIERSSRRSAQASMSRFELAPEGATGRRIVVVRNELLPDADAGSVAAELAEKVASDGDGKFAEFDPEALRGNRAGMSYREHPGDGSEVQWMVFLDGQVQLSIGCQHLEGEWPQLRADCEDVISSARVQP</sequence>
<name>A0A1G8R7U3_9NOCA</name>
<organism evidence="3 4">
    <name type="scientific">Rhodococcus triatomae</name>
    <dbReference type="NCBI Taxonomy" id="300028"/>
    <lineage>
        <taxon>Bacteria</taxon>
        <taxon>Bacillati</taxon>
        <taxon>Actinomycetota</taxon>
        <taxon>Actinomycetes</taxon>
        <taxon>Mycobacteriales</taxon>
        <taxon>Nocardiaceae</taxon>
        <taxon>Rhodococcus</taxon>
    </lineage>
</organism>
<evidence type="ECO:0000313" key="4">
    <source>
        <dbReference type="Proteomes" id="UP000183263"/>
    </source>
</evidence>
<proteinExistence type="predicted"/>
<dbReference type="OrthoDB" id="4412823at2"/>
<dbReference type="EMBL" id="FNDN01000017">
    <property type="protein sequence ID" value="SDJ12615.1"/>
    <property type="molecule type" value="Genomic_DNA"/>
</dbReference>
<dbReference type="RefSeq" id="WP_072739817.1">
    <property type="nucleotide sequence ID" value="NZ_CP048813.1"/>
</dbReference>
<dbReference type="InterPro" id="IPR023840">
    <property type="entry name" value="T7SS_Rv3446c"/>
</dbReference>
<keyword evidence="2" id="KW-1133">Transmembrane helix</keyword>
<reference evidence="3 4" key="1">
    <citation type="submission" date="2016-10" db="EMBL/GenBank/DDBJ databases">
        <authorList>
            <person name="de Groot N.N."/>
        </authorList>
    </citation>
    <scope>NUCLEOTIDE SEQUENCE [LARGE SCALE GENOMIC DNA]</scope>
    <source>
        <strain evidence="3 4">DSM 44892</strain>
    </source>
</reference>
<feature type="transmembrane region" description="Helical" evidence="2">
    <location>
        <begin position="284"/>
        <end position="306"/>
    </location>
</feature>
<feature type="region of interest" description="Disordered" evidence="1">
    <location>
        <begin position="317"/>
        <end position="341"/>
    </location>
</feature>
<dbReference type="AlphaFoldDB" id="A0A1G8R7U3"/>
<evidence type="ECO:0000256" key="1">
    <source>
        <dbReference type="SAM" id="MobiDB-lite"/>
    </source>
</evidence>
<dbReference type="Proteomes" id="UP000183263">
    <property type="component" value="Unassembled WGS sequence"/>
</dbReference>
<evidence type="ECO:0000256" key="2">
    <source>
        <dbReference type="SAM" id="Phobius"/>
    </source>
</evidence>
<dbReference type="Gene3D" id="3.30.420.40">
    <property type="match status" value="2"/>
</dbReference>